<dbReference type="Pfam" id="PF22752">
    <property type="entry name" value="DUF488-N3i"/>
    <property type="match status" value="1"/>
</dbReference>
<dbReference type="RefSeq" id="WP_233276131.1">
    <property type="nucleotide sequence ID" value="NZ_JJRY01000007.1"/>
</dbReference>
<dbReference type="PANTHER" id="PTHR36849:SF1">
    <property type="entry name" value="CYTOPLASMIC PROTEIN"/>
    <property type="match status" value="1"/>
</dbReference>
<evidence type="ECO:0000313" key="1">
    <source>
        <dbReference type="EMBL" id="KEF38463.1"/>
    </source>
</evidence>
<name>A0A072NNG2_SCHAZ</name>
<dbReference type="InterPro" id="IPR052552">
    <property type="entry name" value="YeaO-like"/>
</dbReference>
<dbReference type="PANTHER" id="PTHR36849">
    <property type="entry name" value="CYTOPLASMIC PROTEIN-RELATED"/>
    <property type="match status" value="1"/>
</dbReference>
<dbReference type="EMBL" id="JJRY01000007">
    <property type="protein sequence ID" value="KEF38463.1"/>
    <property type="molecule type" value="Genomic_DNA"/>
</dbReference>
<dbReference type="Proteomes" id="UP000027936">
    <property type="component" value="Unassembled WGS sequence"/>
</dbReference>
<reference evidence="1 2" key="1">
    <citation type="submission" date="2014-04" db="EMBL/GenBank/DDBJ databases">
        <title>Draft genome sequence of Bacillus azotoformans MEV2011, a (co-) denitrifying strain unable to grow in the presence of oxygen.</title>
        <authorList>
            <person name="Nielsen M."/>
            <person name="Schreiber L."/>
            <person name="Finster K."/>
            <person name="Schramm A."/>
        </authorList>
    </citation>
    <scope>NUCLEOTIDE SEQUENCE [LARGE SCALE GENOMIC DNA]</scope>
    <source>
        <strain evidence="1 2">MEV2011</strain>
    </source>
</reference>
<evidence type="ECO:0008006" key="3">
    <source>
        <dbReference type="Google" id="ProtNLM"/>
    </source>
</evidence>
<sequence length="121" mass="14621">MKQNFKMKRIYETPDSDDGFRVLIDRLWPRGIKKEVAKVDLWMKEIAPSPELRKWFCHDPELFPQFRKNYLKELKEDPLHKEQVDILKQKVMEEPVTLLYAAKDPIHNHAIVLYEFLLEKN</sequence>
<evidence type="ECO:0000313" key="2">
    <source>
        <dbReference type="Proteomes" id="UP000027936"/>
    </source>
</evidence>
<dbReference type="PATRIC" id="fig|1348973.3.peg.2024"/>
<comment type="caution">
    <text evidence="1">The sequence shown here is derived from an EMBL/GenBank/DDBJ whole genome shotgun (WGS) entry which is preliminary data.</text>
</comment>
<dbReference type="AlphaFoldDB" id="A0A072NNG2"/>
<protein>
    <recommendedName>
        <fullName evidence="3">DUF488 domain-containing protein</fullName>
    </recommendedName>
</protein>
<organism evidence="1 2">
    <name type="scientific">Schinkia azotoformans MEV2011</name>
    <dbReference type="NCBI Taxonomy" id="1348973"/>
    <lineage>
        <taxon>Bacteria</taxon>
        <taxon>Bacillati</taxon>
        <taxon>Bacillota</taxon>
        <taxon>Bacilli</taxon>
        <taxon>Bacillales</taxon>
        <taxon>Bacillaceae</taxon>
        <taxon>Calidifontibacillus/Schinkia group</taxon>
        <taxon>Schinkia</taxon>
    </lineage>
</organism>
<proteinExistence type="predicted"/>
<gene>
    <name evidence="1" type="ORF">M670_02089</name>
</gene>
<accession>A0A072NNG2</accession>